<dbReference type="GO" id="GO:0015562">
    <property type="term" value="F:efflux transmembrane transporter activity"/>
    <property type="evidence" value="ECO:0007669"/>
    <property type="project" value="InterPro"/>
</dbReference>
<gene>
    <name evidence="2" type="ORF">IAA07_11075</name>
</gene>
<feature type="signal peptide" evidence="1">
    <location>
        <begin position="1"/>
        <end position="34"/>
    </location>
</feature>
<dbReference type="SUPFAM" id="SSF56954">
    <property type="entry name" value="Outer membrane efflux proteins (OEP)"/>
    <property type="match status" value="1"/>
</dbReference>
<organism evidence="2 3">
    <name type="scientific">Candidatus Lachnoclostridium stercoravium</name>
    <dbReference type="NCBI Taxonomy" id="2838633"/>
    <lineage>
        <taxon>Bacteria</taxon>
        <taxon>Bacillati</taxon>
        <taxon>Bacillota</taxon>
        <taxon>Clostridia</taxon>
        <taxon>Lachnospirales</taxon>
        <taxon>Lachnospiraceae</taxon>
    </lineage>
</organism>
<reference evidence="2" key="2">
    <citation type="submission" date="2021-04" db="EMBL/GenBank/DDBJ databases">
        <authorList>
            <person name="Gilroy R."/>
        </authorList>
    </citation>
    <scope>NUCLEOTIDE SEQUENCE</scope>
    <source>
        <strain evidence="2">CHK178-16964</strain>
    </source>
</reference>
<dbReference type="Proteomes" id="UP000823900">
    <property type="component" value="Unassembled WGS sequence"/>
</dbReference>
<evidence type="ECO:0000313" key="2">
    <source>
        <dbReference type="EMBL" id="HJA72095.1"/>
    </source>
</evidence>
<feature type="chain" id="PRO_5038384042" evidence="1">
    <location>
        <begin position="35"/>
        <end position="405"/>
    </location>
</feature>
<reference evidence="2" key="1">
    <citation type="journal article" date="2021" name="PeerJ">
        <title>Extensive microbial diversity within the chicken gut microbiome revealed by metagenomics and culture.</title>
        <authorList>
            <person name="Gilroy R."/>
            <person name="Ravi A."/>
            <person name="Getino M."/>
            <person name="Pursley I."/>
            <person name="Horton D.L."/>
            <person name="Alikhan N.F."/>
            <person name="Baker D."/>
            <person name="Gharbi K."/>
            <person name="Hall N."/>
            <person name="Watson M."/>
            <person name="Adriaenssens E.M."/>
            <person name="Foster-Nyarko E."/>
            <person name="Jarju S."/>
            <person name="Secka A."/>
            <person name="Antonio M."/>
            <person name="Oren A."/>
            <person name="Chaudhuri R.R."/>
            <person name="La Ragione R."/>
            <person name="Hildebrand F."/>
            <person name="Pallen M.J."/>
        </authorList>
    </citation>
    <scope>NUCLEOTIDE SEQUENCE</scope>
    <source>
        <strain evidence="2">CHK178-16964</strain>
    </source>
</reference>
<proteinExistence type="predicted"/>
<accession>A0A9D2HJU7</accession>
<name>A0A9D2HJU7_9FIRM</name>
<dbReference type="EMBL" id="DWZA01000096">
    <property type="protein sequence ID" value="HJA72095.1"/>
    <property type="molecule type" value="Genomic_DNA"/>
</dbReference>
<sequence length="405" mass="44774">MKKRQTKRAGRKALTVFLAAALAGQAGCAFPAYAYGSWARGGGPAGEEEAAEYSDADMARFQDNTLEYDEIPDLVHLYNSDIRRLWDDYNEQKGNSADIQTELLSQARIMKDLKEEAQKEGDAEDAAYYASQEQSYKAMASQYTDIMEDYEKPDSTKSLSVSERQMTQSAQSLMISYNTMRLERDNQAKQKEVYEVKYQLAQAEAQAGTVTALDVQAAKNQLLGAESALLSLDSSLQTVKSSLCVMTGWTADADPVIGEIPEADLTVIDSYDLASDTVKAIGNNRTLISQRTESYEKSTSGISAHLGIVDQGEQQLTIQMQSMYDDMIAKRNAYESANAGFQSASMAKNVADQKYSLGMLSQSEYLEAQLEYLQKKSARDTANINLCKAVTDYEWAVQGFVQVET</sequence>
<protein>
    <submittedName>
        <fullName evidence="2">TolC family protein</fullName>
    </submittedName>
</protein>
<dbReference type="AlphaFoldDB" id="A0A9D2HJU7"/>
<dbReference type="Gene3D" id="1.20.1600.10">
    <property type="entry name" value="Outer membrane efflux proteins (OEP)"/>
    <property type="match status" value="2"/>
</dbReference>
<evidence type="ECO:0000313" key="3">
    <source>
        <dbReference type="Proteomes" id="UP000823900"/>
    </source>
</evidence>
<keyword evidence="1" id="KW-0732">Signal</keyword>
<evidence type="ECO:0000256" key="1">
    <source>
        <dbReference type="SAM" id="SignalP"/>
    </source>
</evidence>
<comment type="caution">
    <text evidence="2">The sequence shown here is derived from an EMBL/GenBank/DDBJ whole genome shotgun (WGS) entry which is preliminary data.</text>
</comment>